<protein>
    <submittedName>
        <fullName evidence="1">Uncharacterized protein</fullName>
    </submittedName>
</protein>
<name>A0ACD0WLG4_CLALS</name>
<gene>
    <name evidence="1" type="ORF">EJF14_40198</name>
</gene>
<keyword evidence="2" id="KW-1185">Reference proteome</keyword>
<reference evidence="2" key="1">
    <citation type="journal article" date="2019" name="MBio">
        <title>Comparative genomics for the elucidation of multidrug resistance (MDR) in Candida lusitaniae.</title>
        <authorList>
            <person name="Kannan A."/>
            <person name="Asner S.A."/>
            <person name="Trachsel E."/>
            <person name="Kelly S."/>
            <person name="Parker J."/>
            <person name="Sanglard D."/>
        </authorList>
    </citation>
    <scope>NUCLEOTIDE SEQUENCE [LARGE SCALE GENOMIC DNA]</scope>
    <source>
        <strain evidence="2">P1</strain>
    </source>
</reference>
<accession>A0ACD0WLG4</accession>
<dbReference type="Proteomes" id="UP000326582">
    <property type="component" value="Chromosome 4"/>
</dbReference>
<dbReference type="EMBL" id="CP038487">
    <property type="protein sequence ID" value="QFZ28168.1"/>
    <property type="molecule type" value="Genomic_DNA"/>
</dbReference>
<proteinExistence type="predicted"/>
<organism evidence="1 2">
    <name type="scientific">Clavispora lusitaniae</name>
    <name type="common">Candida lusitaniae</name>
    <dbReference type="NCBI Taxonomy" id="36911"/>
    <lineage>
        <taxon>Eukaryota</taxon>
        <taxon>Fungi</taxon>
        <taxon>Dikarya</taxon>
        <taxon>Ascomycota</taxon>
        <taxon>Saccharomycotina</taxon>
        <taxon>Pichiomycetes</taxon>
        <taxon>Metschnikowiaceae</taxon>
        <taxon>Clavispora</taxon>
    </lineage>
</organism>
<evidence type="ECO:0000313" key="2">
    <source>
        <dbReference type="Proteomes" id="UP000326582"/>
    </source>
</evidence>
<evidence type="ECO:0000313" key="1">
    <source>
        <dbReference type="EMBL" id="QFZ28168.1"/>
    </source>
</evidence>
<sequence length="748" mass="84805">MNTSDDCSLVTHSLQRLPSPTRSPLRSSPMRNLSPTRPKTNPGTPRNSTSPFRSSESPQRQYTDLMAKLTSISADYAHLEAELAKKSQLLKDISQKLSASDQMVRVLQNESAKTHELHQREIASYKEQMDDMRRRNNLLARKLEQESHRSQSAYEELEDKYTKLIKSYKALQSNMELESNSRALLIDQIEYLTKERDFLLENSTSANVSASDESVVQYGYMSQNPDTSGSDSDGSVHGTHLLSAFVDEYGNSPVEASSPLKDVYDSENSMEVAEGFHFPPIEQLKPSSHSKPITSPPSPDPDVKSSKRQSLPAHFNSNSPKHEEEFVLSPLKLTSNVNLSYFEKDDSLPTPQPSSTTKKRYSSSKPHHNRYNSHDFVPIMVEFEQPDAQLRSASSPEKDVLSKLTSVQEHEHADDRDQAFMRLNGFDDNYSKRDSLITSSSKRSSLITDFNTSGNDITKQEIMTLKFELQSLKLHNEKLLSYIGFELQKQKKNIKKLSSKQNLQGSNIEYSDAKLIEKSRNMLIHKKRILRSVSINPILSTKYNSGGAGTIFSSGTGLGIFNANTPGADDDDEFDFKSEFINSLKADDCDDYGFLTHESKYNSRVLSRKNRDYLNEAEGTRVPKKYKSQTFRPSMDGEFEMAFADIDEISIDDIEEEAEGCAQEDEQELWETASSQSSSSSEIDYKKLNTFNQMRYLILGKEHFRKTTRRDESLVDENLKYKFLTIVVGIVIIGFRLTAQPPHHLTHN</sequence>